<dbReference type="AlphaFoldDB" id="A0AAV6FJZ6"/>
<comment type="caution">
    <text evidence="1">The sequence shown here is derived from an EMBL/GenBank/DDBJ whole genome shotgun (WGS) entry which is preliminary data.</text>
</comment>
<name>A0AAV6FJZ6_9TELE</name>
<keyword evidence="2" id="KW-1185">Reference proteome</keyword>
<protein>
    <submittedName>
        <fullName evidence="1">Uncharacterized protein</fullName>
    </submittedName>
</protein>
<dbReference type="EMBL" id="JADWDJ010000022">
    <property type="protein sequence ID" value="KAG5263194.1"/>
    <property type="molecule type" value="Genomic_DNA"/>
</dbReference>
<proteinExistence type="predicted"/>
<accession>A0AAV6FJZ6</accession>
<reference evidence="1" key="1">
    <citation type="submission" date="2020-10" db="EMBL/GenBank/DDBJ databases">
        <title>Chromosome-scale genome assembly of the Allis shad, Alosa alosa.</title>
        <authorList>
            <person name="Margot Z."/>
            <person name="Christophe K."/>
            <person name="Cabau C."/>
            <person name="Louis A."/>
            <person name="Berthelot C."/>
            <person name="Parey E."/>
            <person name="Roest Crollius H."/>
            <person name="Montfort J."/>
            <person name="Robinson-Rechavi M."/>
            <person name="Bucao C."/>
            <person name="Bouchez O."/>
            <person name="Gislard M."/>
            <person name="Lluch J."/>
            <person name="Milhes M."/>
            <person name="Lampietro C."/>
            <person name="Lopez Roques C."/>
            <person name="Donnadieu C."/>
            <person name="Braasch I."/>
            <person name="Desvignes T."/>
            <person name="Postlethwait J."/>
            <person name="Bobe J."/>
            <person name="Guiguen Y."/>
        </authorList>
    </citation>
    <scope>NUCLEOTIDE SEQUENCE</scope>
    <source>
        <strain evidence="1">M-15738</strain>
        <tissue evidence="1">Blood</tissue>
    </source>
</reference>
<evidence type="ECO:0000313" key="1">
    <source>
        <dbReference type="EMBL" id="KAG5263194.1"/>
    </source>
</evidence>
<sequence length="182" mass="20134">MPATAGLTSVSATESNYVIMKSIERTRSVTKRTTTKTLGYMTPNNKTTIIRSTSLFEGHTTSLAFRELVHDALCRPMSISFALSFSMDNMASPLSLSCPTVLLKWFLMIFNLENERSEVATVTGRVKNKIRAVQISLNAEVTAGWLHWRSEGVASGAQAPNLFLKAPNIFLYVFSISNDSNF</sequence>
<organism evidence="1 2">
    <name type="scientific">Alosa alosa</name>
    <name type="common">allis shad</name>
    <dbReference type="NCBI Taxonomy" id="278164"/>
    <lineage>
        <taxon>Eukaryota</taxon>
        <taxon>Metazoa</taxon>
        <taxon>Chordata</taxon>
        <taxon>Craniata</taxon>
        <taxon>Vertebrata</taxon>
        <taxon>Euteleostomi</taxon>
        <taxon>Actinopterygii</taxon>
        <taxon>Neopterygii</taxon>
        <taxon>Teleostei</taxon>
        <taxon>Clupei</taxon>
        <taxon>Clupeiformes</taxon>
        <taxon>Clupeoidei</taxon>
        <taxon>Clupeidae</taxon>
        <taxon>Alosa</taxon>
    </lineage>
</organism>
<evidence type="ECO:0000313" key="2">
    <source>
        <dbReference type="Proteomes" id="UP000823561"/>
    </source>
</evidence>
<dbReference type="Proteomes" id="UP000823561">
    <property type="component" value="Chromosome 22"/>
</dbReference>
<gene>
    <name evidence="1" type="ORF">AALO_G00283630</name>
</gene>